<evidence type="ECO:0000256" key="2">
    <source>
        <dbReference type="ARBA" id="ARBA00022490"/>
    </source>
</evidence>
<dbReference type="GO" id="GO:0009295">
    <property type="term" value="C:nucleoid"/>
    <property type="evidence" value="ECO:0007669"/>
    <property type="project" value="UniProtKB-SubCell"/>
</dbReference>
<dbReference type="PROSITE" id="PS51740">
    <property type="entry name" value="SPOVT_ABRB"/>
    <property type="match status" value="2"/>
</dbReference>
<proteinExistence type="inferred from homology"/>
<dbReference type="CDD" id="cd16320">
    <property type="entry name" value="MraZ_N"/>
    <property type="match status" value="1"/>
</dbReference>
<evidence type="ECO:0000256" key="7">
    <source>
        <dbReference type="HAMAP-Rule" id="MF_01008"/>
    </source>
</evidence>
<comment type="subunit">
    <text evidence="7">Forms oligomers.</text>
</comment>
<dbReference type="NCBIfam" id="TIGR00242">
    <property type="entry name" value="division/cell wall cluster transcriptional repressor MraZ"/>
    <property type="match status" value="1"/>
</dbReference>
<dbReference type="HAMAP" id="MF_01008">
    <property type="entry name" value="MraZ"/>
    <property type="match status" value="1"/>
</dbReference>
<dbReference type="Pfam" id="PF02381">
    <property type="entry name" value="MraZ"/>
    <property type="match status" value="2"/>
</dbReference>
<dbReference type="AlphaFoldDB" id="A0A0R2SIT8"/>
<protein>
    <recommendedName>
        <fullName evidence="1 7">Transcriptional regulator MraZ</fullName>
    </recommendedName>
</protein>
<sequence length="151" mass="17208">MFRGINSISLDAKGRMAMPARYRERLLSHCAGQLVVTIDTNHRCLLLYPLAEWEQIEREIEGLSSFDPMSQRVKHLLIGHATDLELDGNGRILLPQELRQYAALDKHICLVGQGKKLEIWDQEAWATQRELWFTESAGAAELPDKLRSLAL</sequence>
<evidence type="ECO:0000313" key="9">
    <source>
        <dbReference type="EMBL" id="KRO73227.1"/>
    </source>
</evidence>
<comment type="caution">
    <text evidence="9">The sequence shown here is derived from an EMBL/GenBank/DDBJ whole genome shotgun (WGS) entry which is preliminary data.</text>
</comment>
<evidence type="ECO:0000256" key="6">
    <source>
        <dbReference type="ARBA" id="ARBA00023163"/>
    </source>
</evidence>
<evidence type="ECO:0000313" key="10">
    <source>
        <dbReference type="Proteomes" id="UP000051934"/>
    </source>
</evidence>
<dbReference type="InterPro" id="IPR007159">
    <property type="entry name" value="SpoVT-AbrB_dom"/>
</dbReference>
<dbReference type="PANTHER" id="PTHR34701">
    <property type="entry name" value="TRANSCRIPTIONAL REGULATOR MRAZ"/>
    <property type="match status" value="1"/>
</dbReference>
<dbReference type="GO" id="GO:0000976">
    <property type="term" value="F:transcription cis-regulatory region binding"/>
    <property type="evidence" value="ECO:0007669"/>
    <property type="project" value="TreeGrafter"/>
</dbReference>
<reference evidence="9 10" key="1">
    <citation type="submission" date="2015-10" db="EMBL/GenBank/DDBJ databases">
        <title>Metagenome-Assembled Genomes uncover a global brackish microbiome.</title>
        <authorList>
            <person name="Hugerth L.W."/>
            <person name="Larsson J."/>
            <person name="Alneberg J."/>
            <person name="Lindh M.V."/>
            <person name="Legrand C."/>
            <person name="Pinhassi J."/>
            <person name="Andersson A.F."/>
        </authorList>
    </citation>
    <scope>NUCLEOTIDE SEQUENCE [LARGE SCALE GENOMIC DNA]</scope>
    <source>
        <strain evidence="9">BACL4 MAG-120507-bin80</strain>
    </source>
</reference>
<dbReference type="InterPro" id="IPR038619">
    <property type="entry name" value="MraZ_sf"/>
</dbReference>
<accession>A0A0R2SIT8</accession>
<keyword evidence="4 7" id="KW-0805">Transcription regulation</keyword>
<dbReference type="InterPro" id="IPR020603">
    <property type="entry name" value="MraZ_dom"/>
</dbReference>
<dbReference type="EMBL" id="LIBB01000017">
    <property type="protein sequence ID" value="KRO73227.1"/>
    <property type="molecule type" value="Genomic_DNA"/>
</dbReference>
<gene>
    <name evidence="7" type="primary">mraZ</name>
    <name evidence="9" type="ORF">ABR69_06730</name>
</gene>
<dbReference type="InterPro" id="IPR003444">
    <property type="entry name" value="MraZ"/>
</dbReference>
<keyword evidence="3" id="KW-0677">Repeat</keyword>
<dbReference type="Gene3D" id="3.40.1550.20">
    <property type="entry name" value="Transcriptional regulator MraZ domain"/>
    <property type="match status" value="1"/>
</dbReference>
<feature type="domain" description="SpoVT-AbrB" evidence="8">
    <location>
        <begin position="5"/>
        <end position="52"/>
    </location>
</feature>
<keyword evidence="6 7" id="KW-0804">Transcription</keyword>
<dbReference type="Proteomes" id="UP000051934">
    <property type="component" value="Unassembled WGS sequence"/>
</dbReference>
<dbReference type="InterPro" id="IPR035642">
    <property type="entry name" value="MraZ_N"/>
</dbReference>
<keyword evidence="2 7" id="KW-0963">Cytoplasm</keyword>
<dbReference type="GO" id="GO:0003700">
    <property type="term" value="F:DNA-binding transcription factor activity"/>
    <property type="evidence" value="ECO:0007669"/>
    <property type="project" value="UniProtKB-UniRule"/>
</dbReference>
<comment type="subcellular location">
    <subcellularLocation>
        <location evidence="7">Cytoplasm</location>
        <location evidence="7">Nucleoid</location>
    </subcellularLocation>
</comment>
<evidence type="ECO:0000259" key="8">
    <source>
        <dbReference type="PROSITE" id="PS51740"/>
    </source>
</evidence>
<evidence type="ECO:0000256" key="5">
    <source>
        <dbReference type="ARBA" id="ARBA00023125"/>
    </source>
</evidence>
<organism evidence="9 10">
    <name type="scientific">OM182 bacterium BACL3 MAG-120507-bin80</name>
    <dbReference type="NCBI Taxonomy" id="1655577"/>
    <lineage>
        <taxon>Bacteria</taxon>
        <taxon>Pseudomonadati</taxon>
        <taxon>Pseudomonadota</taxon>
        <taxon>Gammaproteobacteria</taxon>
        <taxon>OMG group</taxon>
        <taxon>OM182 clade</taxon>
    </lineage>
</organism>
<comment type="similarity">
    <text evidence="7">Belongs to the MraZ family.</text>
</comment>
<evidence type="ECO:0000256" key="3">
    <source>
        <dbReference type="ARBA" id="ARBA00022737"/>
    </source>
</evidence>
<dbReference type="GO" id="GO:0005737">
    <property type="term" value="C:cytoplasm"/>
    <property type="evidence" value="ECO:0007669"/>
    <property type="project" value="UniProtKB-UniRule"/>
</dbReference>
<dbReference type="CDD" id="cd16321">
    <property type="entry name" value="MraZ_C"/>
    <property type="match status" value="1"/>
</dbReference>
<name>A0A0R2SIT8_9GAMM</name>
<dbReference type="InterPro" id="IPR037914">
    <property type="entry name" value="SpoVT-AbrB_sf"/>
</dbReference>
<evidence type="ECO:0000256" key="4">
    <source>
        <dbReference type="ARBA" id="ARBA00023015"/>
    </source>
</evidence>
<feature type="domain" description="SpoVT-AbrB" evidence="8">
    <location>
        <begin position="81"/>
        <end position="124"/>
    </location>
</feature>
<keyword evidence="5 7" id="KW-0238">DNA-binding</keyword>
<evidence type="ECO:0000256" key="1">
    <source>
        <dbReference type="ARBA" id="ARBA00013860"/>
    </source>
</evidence>
<dbReference type="SUPFAM" id="SSF89447">
    <property type="entry name" value="AbrB/MazE/MraZ-like"/>
    <property type="match status" value="1"/>
</dbReference>
<dbReference type="InterPro" id="IPR035644">
    <property type="entry name" value="MraZ_C"/>
</dbReference>
<dbReference type="GO" id="GO:2000143">
    <property type="term" value="P:negative regulation of DNA-templated transcription initiation"/>
    <property type="evidence" value="ECO:0007669"/>
    <property type="project" value="TreeGrafter"/>
</dbReference>
<dbReference type="PANTHER" id="PTHR34701:SF1">
    <property type="entry name" value="TRANSCRIPTIONAL REGULATOR MRAZ"/>
    <property type="match status" value="1"/>
</dbReference>